<evidence type="ECO:0000313" key="2">
    <source>
        <dbReference type="EMBL" id="KAG7347916.1"/>
    </source>
</evidence>
<keyword evidence="4" id="KW-1185">Reference proteome</keyword>
<sequence>MPWQSLSSLFVVMTMFNVTPLLVSGIHYIGYGKKKELGLPSNEWNYRMEKRDEMYKRIEKEVRKSMK</sequence>
<comment type="caution">
    <text evidence="2">The sequence shown here is derived from an EMBL/GenBank/DDBJ whole genome shotgun (WGS) entry which is preliminary data.</text>
</comment>
<dbReference type="InterPro" id="IPR017384">
    <property type="entry name" value="NADH_Ub_cplx-1_asu_su-1"/>
</dbReference>
<feature type="transmembrane region" description="Helical" evidence="1">
    <location>
        <begin position="6"/>
        <end position="29"/>
    </location>
</feature>
<dbReference type="OrthoDB" id="49779at2759"/>
<proteinExistence type="predicted"/>
<dbReference type="Proteomes" id="UP000693970">
    <property type="component" value="Unassembled WGS sequence"/>
</dbReference>
<evidence type="ECO:0008006" key="5">
    <source>
        <dbReference type="Google" id="ProtNLM"/>
    </source>
</evidence>
<reference evidence="2" key="1">
    <citation type="journal article" date="2021" name="Sci. Rep.">
        <title>Diploid genomic architecture of Nitzschia inconspicua, an elite biomass production diatom.</title>
        <authorList>
            <person name="Oliver A."/>
            <person name="Podell S."/>
            <person name="Pinowska A."/>
            <person name="Traller J.C."/>
            <person name="Smith S.R."/>
            <person name="McClure R."/>
            <person name="Beliaev A."/>
            <person name="Bohutskyi P."/>
            <person name="Hill E.A."/>
            <person name="Rabines A."/>
            <person name="Zheng H."/>
            <person name="Allen L.Z."/>
            <person name="Kuo A."/>
            <person name="Grigoriev I.V."/>
            <person name="Allen A.E."/>
            <person name="Hazlebeck D."/>
            <person name="Allen E.E."/>
        </authorList>
    </citation>
    <scope>NUCLEOTIDE SEQUENCE</scope>
    <source>
        <strain evidence="2">Hildebrandi</strain>
    </source>
</reference>
<dbReference type="Pfam" id="PF15879">
    <property type="entry name" value="MWFE"/>
    <property type="match status" value="1"/>
</dbReference>
<dbReference type="EMBL" id="JAGRRH010000020">
    <property type="protein sequence ID" value="KAG7347916.1"/>
    <property type="molecule type" value="Genomic_DNA"/>
</dbReference>
<reference evidence="2" key="2">
    <citation type="submission" date="2021-04" db="EMBL/GenBank/DDBJ databases">
        <authorList>
            <person name="Podell S."/>
        </authorList>
    </citation>
    <scope>NUCLEOTIDE SEQUENCE</scope>
    <source>
        <strain evidence="2">Hildebrandi</strain>
    </source>
</reference>
<protein>
    <recommendedName>
        <fullName evidence="5">NADH dehydrogenase [ubiquinone] 1 alpha subcomplex subunit 1</fullName>
    </recommendedName>
</protein>
<name>A0A9K3KQX9_9STRA</name>
<evidence type="ECO:0000313" key="3">
    <source>
        <dbReference type="EMBL" id="KAG7368586.1"/>
    </source>
</evidence>
<organism evidence="2 4">
    <name type="scientific">Nitzschia inconspicua</name>
    <dbReference type="NCBI Taxonomy" id="303405"/>
    <lineage>
        <taxon>Eukaryota</taxon>
        <taxon>Sar</taxon>
        <taxon>Stramenopiles</taxon>
        <taxon>Ochrophyta</taxon>
        <taxon>Bacillariophyta</taxon>
        <taxon>Bacillariophyceae</taxon>
        <taxon>Bacillariophycidae</taxon>
        <taxon>Bacillariales</taxon>
        <taxon>Bacillariaceae</taxon>
        <taxon>Nitzschia</taxon>
    </lineage>
</organism>
<dbReference type="AlphaFoldDB" id="A0A9K3KQX9"/>
<evidence type="ECO:0000256" key="1">
    <source>
        <dbReference type="SAM" id="Phobius"/>
    </source>
</evidence>
<evidence type="ECO:0000313" key="4">
    <source>
        <dbReference type="Proteomes" id="UP000693970"/>
    </source>
</evidence>
<keyword evidence="1" id="KW-1133">Transmembrane helix</keyword>
<keyword evidence="1" id="KW-0472">Membrane</keyword>
<gene>
    <name evidence="2" type="ORF">IV203_016621</name>
    <name evidence="3" type="ORF">IV203_031329</name>
</gene>
<dbReference type="EMBL" id="JAGRRH010000006">
    <property type="protein sequence ID" value="KAG7368586.1"/>
    <property type="molecule type" value="Genomic_DNA"/>
</dbReference>
<keyword evidence="1" id="KW-0812">Transmembrane</keyword>
<accession>A0A9K3KQX9</accession>